<sequence>KDYAYMGAVKDIDFNDEEYMFERSQGFMVGDPEHCIEHVQRYADMGVDALVLRVDSLPHDQLMRSIELFGKYVIPRFKHPRNIVRPADDILAEIRAARPAHEEALRQFNDTHNLAQKETVR</sequence>
<evidence type="ECO:0000313" key="2">
    <source>
        <dbReference type="Proteomes" id="UP001354709"/>
    </source>
</evidence>
<dbReference type="SUPFAM" id="SSF51679">
    <property type="entry name" value="Bacterial luciferase-like"/>
    <property type="match status" value="1"/>
</dbReference>
<organism evidence="1 2">
    <name type="scientific">Streptomyces asiaticus subsp. ignotus</name>
    <dbReference type="NCBI Taxonomy" id="3098222"/>
    <lineage>
        <taxon>Bacteria</taxon>
        <taxon>Bacillati</taxon>
        <taxon>Actinomycetota</taxon>
        <taxon>Actinomycetes</taxon>
        <taxon>Kitasatosporales</taxon>
        <taxon>Streptomycetaceae</taxon>
        <taxon>Streptomyces</taxon>
        <taxon>Streptomyces violaceusniger group</taxon>
    </lineage>
</organism>
<keyword evidence="2" id="KW-1185">Reference proteome</keyword>
<proteinExistence type="predicted"/>
<protein>
    <submittedName>
        <fullName evidence="1">LLM class flavin-dependent oxidoreductase</fullName>
    </submittedName>
</protein>
<comment type="caution">
    <text evidence="1">The sequence shown here is derived from an EMBL/GenBank/DDBJ whole genome shotgun (WGS) entry which is preliminary data.</text>
</comment>
<dbReference type="Proteomes" id="UP001354709">
    <property type="component" value="Unassembled WGS sequence"/>
</dbReference>
<dbReference type="Gene3D" id="3.20.20.30">
    <property type="entry name" value="Luciferase-like domain"/>
    <property type="match status" value="1"/>
</dbReference>
<reference evidence="1 2" key="1">
    <citation type="submission" date="2023-11" db="EMBL/GenBank/DDBJ databases">
        <title>30 novel species of actinomycetes from the DSMZ collection.</title>
        <authorList>
            <person name="Nouioui I."/>
        </authorList>
    </citation>
    <scope>NUCLEOTIDE SEQUENCE [LARGE SCALE GENOMIC DNA]</scope>
    <source>
        <strain evidence="1 2">DSM 41524</strain>
    </source>
</reference>
<dbReference type="EMBL" id="JAZBJO010000068">
    <property type="protein sequence ID" value="MEE4599232.1"/>
    <property type="molecule type" value="Genomic_DNA"/>
</dbReference>
<gene>
    <name evidence="1" type="ORF">V2J94_46825</name>
</gene>
<name>A0ABU7QCV3_9ACTN</name>
<feature type="non-terminal residue" evidence="1">
    <location>
        <position position="1"/>
    </location>
</feature>
<accession>A0ABU7QCV3</accession>
<dbReference type="InterPro" id="IPR036661">
    <property type="entry name" value="Luciferase-like_sf"/>
</dbReference>
<evidence type="ECO:0000313" key="1">
    <source>
        <dbReference type="EMBL" id="MEE4599232.1"/>
    </source>
</evidence>